<feature type="compositionally biased region" description="Basic residues" evidence="1">
    <location>
        <begin position="1"/>
        <end position="13"/>
    </location>
</feature>
<dbReference type="EMBL" id="KV006343">
    <property type="protein sequence ID" value="KZV32845.1"/>
    <property type="molecule type" value="Genomic_DNA"/>
</dbReference>
<dbReference type="Proteomes" id="UP000250235">
    <property type="component" value="Unassembled WGS sequence"/>
</dbReference>
<organism evidence="2 3">
    <name type="scientific">Dorcoceras hygrometricum</name>
    <dbReference type="NCBI Taxonomy" id="472368"/>
    <lineage>
        <taxon>Eukaryota</taxon>
        <taxon>Viridiplantae</taxon>
        <taxon>Streptophyta</taxon>
        <taxon>Embryophyta</taxon>
        <taxon>Tracheophyta</taxon>
        <taxon>Spermatophyta</taxon>
        <taxon>Magnoliopsida</taxon>
        <taxon>eudicotyledons</taxon>
        <taxon>Gunneridae</taxon>
        <taxon>Pentapetalae</taxon>
        <taxon>asterids</taxon>
        <taxon>lamiids</taxon>
        <taxon>Lamiales</taxon>
        <taxon>Gesneriaceae</taxon>
        <taxon>Didymocarpoideae</taxon>
        <taxon>Trichosporeae</taxon>
        <taxon>Loxocarpinae</taxon>
        <taxon>Dorcoceras</taxon>
    </lineage>
</organism>
<proteinExistence type="predicted"/>
<sequence length="157" mass="17565">MINPKKRKHKGGGKKTQTNPVAMQVTMPAPQTIATQTIENRGTVAPTNFDYEEDSEPDSCPLVQHRCRKKQELRLITAAHRHYRGLVGLPFITPAFSYSESDSLPKPFPALELDSLAGYEQDTAQTTGHQIEQPGNEDTTMLFHEHQAQEPSPSQNR</sequence>
<keyword evidence="3" id="KW-1185">Reference proteome</keyword>
<protein>
    <submittedName>
        <fullName evidence="2">Uncharacterized protein</fullName>
    </submittedName>
</protein>
<accession>A0A2Z7BFF4</accession>
<gene>
    <name evidence="2" type="ORF">F511_23839</name>
</gene>
<dbReference type="AlphaFoldDB" id="A0A2Z7BFF4"/>
<evidence type="ECO:0000256" key="1">
    <source>
        <dbReference type="SAM" id="MobiDB-lite"/>
    </source>
</evidence>
<evidence type="ECO:0000313" key="2">
    <source>
        <dbReference type="EMBL" id="KZV32845.1"/>
    </source>
</evidence>
<name>A0A2Z7BFF4_9LAMI</name>
<feature type="region of interest" description="Disordered" evidence="1">
    <location>
        <begin position="1"/>
        <end position="25"/>
    </location>
</feature>
<reference evidence="2 3" key="1">
    <citation type="journal article" date="2015" name="Proc. Natl. Acad. Sci. U.S.A.">
        <title>The resurrection genome of Boea hygrometrica: A blueprint for survival of dehydration.</title>
        <authorList>
            <person name="Xiao L."/>
            <person name="Yang G."/>
            <person name="Zhang L."/>
            <person name="Yang X."/>
            <person name="Zhao S."/>
            <person name="Ji Z."/>
            <person name="Zhou Q."/>
            <person name="Hu M."/>
            <person name="Wang Y."/>
            <person name="Chen M."/>
            <person name="Xu Y."/>
            <person name="Jin H."/>
            <person name="Xiao X."/>
            <person name="Hu G."/>
            <person name="Bao F."/>
            <person name="Hu Y."/>
            <person name="Wan P."/>
            <person name="Li L."/>
            <person name="Deng X."/>
            <person name="Kuang T."/>
            <person name="Xiang C."/>
            <person name="Zhu J.K."/>
            <person name="Oliver M.J."/>
            <person name="He Y."/>
        </authorList>
    </citation>
    <scope>NUCLEOTIDE SEQUENCE [LARGE SCALE GENOMIC DNA]</scope>
    <source>
        <strain evidence="3">cv. XS01</strain>
    </source>
</reference>
<feature type="region of interest" description="Disordered" evidence="1">
    <location>
        <begin position="119"/>
        <end position="157"/>
    </location>
</feature>
<evidence type="ECO:0000313" key="3">
    <source>
        <dbReference type="Proteomes" id="UP000250235"/>
    </source>
</evidence>